<dbReference type="EMBL" id="CP033462">
    <property type="protein sequence ID" value="QDX91118.1"/>
    <property type="molecule type" value="Genomic_DNA"/>
</dbReference>
<keyword evidence="2" id="KW-1185">Reference proteome</keyword>
<accession>A0A518V294</accession>
<organism evidence="1 2">
    <name type="scientific">Brevibacillus laterosporus</name>
    <name type="common">Bacillus laterosporus</name>
    <dbReference type="NCBI Taxonomy" id="1465"/>
    <lineage>
        <taxon>Bacteria</taxon>
        <taxon>Bacillati</taxon>
        <taxon>Bacillota</taxon>
        <taxon>Bacilli</taxon>
        <taxon>Bacillales</taxon>
        <taxon>Paenibacillaceae</taxon>
        <taxon>Brevibacillus</taxon>
    </lineage>
</organism>
<gene>
    <name evidence="1" type="ORF">EEL30_01105</name>
</gene>
<geneLocation type="plasmid" evidence="1 2">
    <name>p1821L02</name>
</geneLocation>
<evidence type="ECO:0000313" key="1">
    <source>
        <dbReference type="EMBL" id="QDX91118.1"/>
    </source>
</evidence>
<dbReference type="AlphaFoldDB" id="A0A518V294"/>
<proteinExistence type="predicted"/>
<keyword evidence="1" id="KW-0614">Plasmid</keyword>
<protein>
    <submittedName>
        <fullName evidence="1">DNA-entry nuclease</fullName>
    </submittedName>
</protein>
<dbReference type="Proteomes" id="UP000319432">
    <property type="component" value="Plasmid p1821L02"/>
</dbReference>
<dbReference type="OrthoDB" id="1920918at2"/>
<reference evidence="1 2" key="1">
    <citation type="submission" date="2018-11" db="EMBL/GenBank/DDBJ databases">
        <title>Phylogenetic determinants of toxin gene distribution in genomes of Brevibacillus laterosporus.</title>
        <authorList>
            <person name="Glare T.R."/>
            <person name="Durrant A."/>
            <person name="Berry C."/>
            <person name="Palma L."/>
            <person name="Ormskirk M."/>
            <person name="Cox M.O."/>
        </authorList>
    </citation>
    <scope>NUCLEOTIDE SEQUENCE [LARGE SCALE GENOMIC DNA]</scope>
    <source>
        <strain evidence="1 2">1821L</strain>
        <plasmid evidence="1 2">p1821L02</plasmid>
    </source>
</reference>
<sequence>MQFHPDFHSNQGKPYTTEELEYLCRFYEHDHTRTIAFALGRTESTLRKKVDRLRQDGMFEYYERSWNRKLEGWKD</sequence>
<name>A0A518V294_BRELA</name>
<evidence type="ECO:0000313" key="2">
    <source>
        <dbReference type="Proteomes" id="UP000319432"/>
    </source>
</evidence>